<accession>A0A084SKE8</accession>
<sequence length="134" mass="14226">MGTRVKRLGAVVLAAVLGGAGCAGTKEAARDVESAVPGLSQKEEGVVTNVDKDSHRIAVKSVSEPSAQEVWFALTPDTKLERDGQRVGWDDLDEGTPVRVSFEPAAGAEKTYKVELLTGQQAEEVKQKAELLGH</sequence>
<organism evidence="1 2">
    <name type="scientific">Archangium violaceum Cb vi76</name>
    <dbReference type="NCBI Taxonomy" id="1406225"/>
    <lineage>
        <taxon>Bacteria</taxon>
        <taxon>Pseudomonadati</taxon>
        <taxon>Myxococcota</taxon>
        <taxon>Myxococcia</taxon>
        <taxon>Myxococcales</taxon>
        <taxon>Cystobacterineae</taxon>
        <taxon>Archangiaceae</taxon>
        <taxon>Archangium</taxon>
    </lineage>
</organism>
<name>A0A084SKE8_9BACT</name>
<protein>
    <recommendedName>
        <fullName evidence="3">Lipoprotein</fullName>
    </recommendedName>
</protein>
<reference evidence="1 2" key="1">
    <citation type="submission" date="2014-07" db="EMBL/GenBank/DDBJ databases">
        <title>Draft Genome Sequence of Gephyronic Acid Producer, Cystobacter violaceus Strain Cb vi76.</title>
        <authorList>
            <person name="Stevens D.C."/>
            <person name="Young J."/>
            <person name="Carmichael R."/>
            <person name="Tan J."/>
            <person name="Taylor R.E."/>
        </authorList>
    </citation>
    <scope>NUCLEOTIDE SEQUENCE [LARGE SCALE GENOMIC DNA]</scope>
    <source>
        <strain evidence="1 2">Cb vi76</strain>
    </source>
</reference>
<evidence type="ECO:0000313" key="2">
    <source>
        <dbReference type="Proteomes" id="UP000028547"/>
    </source>
</evidence>
<dbReference type="PROSITE" id="PS51257">
    <property type="entry name" value="PROKAR_LIPOPROTEIN"/>
    <property type="match status" value="1"/>
</dbReference>
<gene>
    <name evidence="1" type="ORF">Q664_37755</name>
</gene>
<proteinExistence type="predicted"/>
<dbReference type="AlphaFoldDB" id="A0A084SKE8"/>
<dbReference type="Proteomes" id="UP000028547">
    <property type="component" value="Unassembled WGS sequence"/>
</dbReference>
<evidence type="ECO:0000313" key="1">
    <source>
        <dbReference type="EMBL" id="KFA88933.1"/>
    </source>
</evidence>
<evidence type="ECO:0008006" key="3">
    <source>
        <dbReference type="Google" id="ProtNLM"/>
    </source>
</evidence>
<dbReference type="EMBL" id="JPMI01000270">
    <property type="protein sequence ID" value="KFA88933.1"/>
    <property type="molecule type" value="Genomic_DNA"/>
</dbReference>
<comment type="caution">
    <text evidence="1">The sequence shown here is derived from an EMBL/GenBank/DDBJ whole genome shotgun (WGS) entry which is preliminary data.</text>
</comment>